<evidence type="ECO:0000313" key="2">
    <source>
        <dbReference type="Proteomes" id="UP000492821"/>
    </source>
</evidence>
<dbReference type="AlphaFoldDB" id="A0A7E4ZV57"/>
<feature type="domain" description="WAP" evidence="1">
    <location>
        <begin position="93"/>
        <end position="142"/>
    </location>
</feature>
<proteinExistence type="predicted"/>
<dbReference type="Pfam" id="PF00095">
    <property type="entry name" value="WAP"/>
    <property type="match status" value="1"/>
</dbReference>
<dbReference type="SUPFAM" id="SSF57256">
    <property type="entry name" value="Elafin-like"/>
    <property type="match status" value="1"/>
</dbReference>
<name>A0A7E4ZV57_PANRE</name>
<dbReference type="InterPro" id="IPR036645">
    <property type="entry name" value="Elafin-like_sf"/>
</dbReference>
<dbReference type="WBParaSite" id="Pan_g19482.t1">
    <property type="protein sequence ID" value="Pan_g19482.t1"/>
    <property type="gene ID" value="Pan_g19482"/>
</dbReference>
<evidence type="ECO:0000313" key="3">
    <source>
        <dbReference type="WBParaSite" id="Pan_g19482.t1"/>
    </source>
</evidence>
<dbReference type="Gene3D" id="4.10.75.10">
    <property type="entry name" value="Elafin-like"/>
    <property type="match status" value="1"/>
</dbReference>
<keyword evidence="2" id="KW-1185">Reference proteome</keyword>
<dbReference type="GO" id="GO:0005576">
    <property type="term" value="C:extracellular region"/>
    <property type="evidence" value="ECO:0007669"/>
    <property type="project" value="InterPro"/>
</dbReference>
<protein>
    <submittedName>
        <fullName evidence="3">WAP domain-containing protein</fullName>
    </submittedName>
</protein>
<organism evidence="2 3">
    <name type="scientific">Panagrellus redivivus</name>
    <name type="common">Microworm</name>
    <dbReference type="NCBI Taxonomy" id="6233"/>
    <lineage>
        <taxon>Eukaryota</taxon>
        <taxon>Metazoa</taxon>
        <taxon>Ecdysozoa</taxon>
        <taxon>Nematoda</taxon>
        <taxon>Chromadorea</taxon>
        <taxon>Rhabditida</taxon>
        <taxon>Tylenchina</taxon>
        <taxon>Panagrolaimomorpha</taxon>
        <taxon>Panagrolaimoidea</taxon>
        <taxon>Panagrolaimidae</taxon>
        <taxon>Panagrellus</taxon>
    </lineage>
</organism>
<dbReference type="PANTHER" id="PTHR36938:SF2">
    <property type="entry name" value="WAP DOMAIN-CONTAINING PROTEIN"/>
    <property type="match status" value="1"/>
</dbReference>
<dbReference type="PANTHER" id="PTHR36938">
    <property type="entry name" value="PROTEIN CBG26935"/>
    <property type="match status" value="1"/>
</dbReference>
<dbReference type="PROSITE" id="PS51390">
    <property type="entry name" value="WAP"/>
    <property type="match status" value="1"/>
</dbReference>
<reference evidence="2" key="1">
    <citation type="journal article" date="2013" name="Genetics">
        <title>The draft genome and transcriptome of Panagrellus redivivus are shaped by the harsh demands of a free-living lifestyle.</title>
        <authorList>
            <person name="Srinivasan J."/>
            <person name="Dillman A.R."/>
            <person name="Macchietto M.G."/>
            <person name="Heikkinen L."/>
            <person name="Lakso M."/>
            <person name="Fracchia K.M."/>
            <person name="Antoshechkin I."/>
            <person name="Mortazavi A."/>
            <person name="Wong G."/>
            <person name="Sternberg P.W."/>
        </authorList>
    </citation>
    <scope>NUCLEOTIDE SEQUENCE [LARGE SCALE GENOMIC DNA]</scope>
    <source>
        <strain evidence="2">MT8872</strain>
    </source>
</reference>
<dbReference type="GO" id="GO:0030414">
    <property type="term" value="F:peptidase inhibitor activity"/>
    <property type="evidence" value="ECO:0007669"/>
    <property type="project" value="InterPro"/>
</dbReference>
<accession>A0A7E4ZV57</accession>
<dbReference type="InterPro" id="IPR008197">
    <property type="entry name" value="WAP_dom"/>
</dbReference>
<dbReference type="Proteomes" id="UP000492821">
    <property type="component" value="Unassembled WGS sequence"/>
</dbReference>
<reference evidence="3" key="2">
    <citation type="submission" date="2020-10" db="UniProtKB">
        <authorList>
            <consortium name="WormBaseParasite"/>
        </authorList>
    </citation>
    <scope>IDENTIFICATION</scope>
</reference>
<sequence>MDYCEYFARFGIRKPGCPEIVGMPEFKLPGQEVVVPAPAPKVEHRRMETLVSKPVRRFKTEVCQVRFSFDTCQYNENCESRQLCIQVTGETCCAPTRSQCPTPEQLGVKCVSANPVNWCHRDSHCSRGRKCCATGCGYNICV</sequence>
<evidence type="ECO:0000259" key="1">
    <source>
        <dbReference type="PROSITE" id="PS51390"/>
    </source>
</evidence>